<evidence type="ECO:0000313" key="2">
    <source>
        <dbReference type="EMBL" id="GGN21666.1"/>
    </source>
</evidence>
<keyword evidence="1" id="KW-0812">Transmembrane</keyword>
<name>A0A830GD09_9EURY</name>
<dbReference type="AlphaFoldDB" id="A0A830GD09"/>
<dbReference type="OrthoDB" id="189852at2157"/>
<reference evidence="2 3" key="1">
    <citation type="journal article" date="2019" name="Int. J. Syst. Evol. Microbiol.">
        <title>The Global Catalogue of Microorganisms (GCM) 10K type strain sequencing project: providing services to taxonomists for standard genome sequencing and annotation.</title>
        <authorList>
            <consortium name="The Broad Institute Genomics Platform"/>
            <consortium name="The Broad Institute Genome Sequencing Center for Infectious Disease"/>
            <person name="Wu L."/>
            <person name="Ma J."/>
        </authorList>
    </citation>
    <scope>NUCLEOTIDE SEQUENCE [LARGE SCALE GENOMIC DNA]</scope>
    <source>
        <strain evidence="2 3">JCM 16331</strain>
    </source>
</reference>
<keyword evidence="1" id="KW-1133">Transmembrane helix</keyword>
<evidence type="ECO:0000313" key="3">
    <source>
        <dbReference type="Proteomes" id="UP000608850"/>
    </source>
</evidence>
<organism evidence="2 3">
    <name type="scientific">Halarchaeum nitratireducens</name>
    <dbReference type="NCBI Taxonomy" id="489913"/>
    <lineage>
        <taxon>Archaea</taxon>
        <taxon>Methanobacteriati</taxon>
        <taxon>Methanobacteriota</taxon>
        <taxon>Stenosarchaea group</taxon>
        <taxon>Halobacteria</taxon>
        <taxon>Halobacteriales</taxon>
        <taxon>Halobacteriaceae</taxon>
    </lineage>
</organism>
<dbReference type="Proteomes" id="UP000608850">
    <property type="component" value="Unassembled WGS sequence"/>
</dbReference>
<dbReference type="EMBL" id="BMOQ01000006">
    <property type="protein sequence ID" value="GGN21666.1"/>
    <property type="molecule type" value="Genomic_DNA"/>
</dbReference>
<evidence type="ECO:0000256" key="1">
    <source>
        <dbReference type="SAM" id="Phobius"/>
    </source>
</evidence>
<keyword evidence="3" id="KW-1185">Reference proteome</keyword>
<accession>A0A830GD09</accession>
<feature type="transmembrane region" description="Helical" evidence="1">
    <location>
        <begin position="12"/>
        <end position="35"/>
    </location>
</feature>
<protein>
    <submittedName>
        <fullName evidence="2">Uncharacterized protein</fullName>
    </submittedName>
</protein>
<comment type="caution">
    <text evidence="2">The sequence shown here is derived from an EMBL/GenBank/DDBJ whole genome shotgun (WGS) entry which is preliminary data.</text>
</comment>
<proteinExistence type="predicted"/>
<sequence>MTDDSPIDRVALGGAIALVWAGYVGLVGVLARLGWGERWRSLLSDVYVGFDETTSGIAVGIGWAAIDGFLAGWTVASAYDALTPDSTPPDGAES</sequence>
<dbReference type="RefSeq" id="WP_188879211.1">
    <property type="nucleotide sequence ID" value="NZ_BMOQ01000006.1"/>
</dbReference>
<keyword evidence="1" id="KW-0472">Membrane</keyword>
<gene>
    <name evidence="2" type="ORF">GCM10009021_23770</name>
</gene>